<name>A0A7X0FCS2_9HYPH</name>
<keyword evidence="1" id="KW-0472">Membrane</keyword>
<reference evidence="2 3" key="1">
    <citation type="submission" date="2020-08" db="EMBL/GenBank/DDBJ databases">
        <title>Genomic Encyclopedia of Type Strains, Phase IV (KMG-IV): sequencing the most valuable type-strain genomes for metagenomic binning, comparative biology and taxonomic classification.</title>
        <authorList>
            <person name="Goeker M."/>
        </authorList>
    </citation>
    <scope>NUCLEOTIDE SEQUENCE [LARGE SCALE GENOMIC DNA]</scope>
    <source>
        <strain evidence="2 3">DSM 7051</strain>
    </source>
</reference>
<organism evidence="2 3">
    <name type="scientific">Aminobacter aganoensis</name>
    <dbReference type="NCBI Taxonomy" id="83264"/>
    <lineage>
        <taxon>Bacteria</taxon>
        <taxon>Pseudomonadati</taxon>
        <taxon>Pseudomonadota</taxon>
        <taxon>Alphaproteobacteria</taxon>
        <taxon>Hyphomicrobiales</taxon>
        <taxon>Phyllobacteriaceae</taxon>
        <taxon>Aminobacter</taxon>
    </lineage>
</organism>
<comment type="caution">
    <text evidence="2">The sequence shown here is derived from an EMBL/GenBank/DDBJ whole genome shotgun (WGS) entry which is preliminary data.</text>
</comment>
<accession>A0A7X0FCS2</accession>
<keyword evidence="3" id="KW-1185">Reference proteome</keyword>
<dbReference type="RefSeq" id="WP_055973535.1">
    <property type="nucleotide sequence ID" value="NZ_BAABEG010000001.1"/>
</dbReference>
<sequence>MSDDNVTAMKPARVLSDAIRDVKNATADRTDVVVDLREAHRMRLELLAAELEQVFADVPKDIDNFDFAISSGLQPRLWIDAVSHVALGRDRRTFRFVRDTRVGRVVLAETTDTKRVADQVTRYIAERIVERQQMMDGGAELALPSFAREPVAEAEPPLRPFGRPIWPSFLSGFGLLVAGAAAGIGVMAALYWLRLAATGVSF</sequence>
<evidence type="ECO:0000256" key="1">
    <source>
        <dbReference type="SAM" id="Phobius"/>
    </source>
</evidence>
<evidence type="ECO:0000313" key="3">
    <source>
        <dbReference type="Proteomes" id="UP000536262"/>
    </source>
</evidence>
<dbReference type="EMBL" id="JACHOU010000023">
    <property type="protein sequence ID" value="MBB6357369.1"/>
    <property type="molecule type" value="Genomic_DNA"/>
</dbReference>
<dbReference type="Proteomes" id="UP000536262">
    <property type="component" value="Unassembled WGS sequence"/>
</dbReference>
<feature type="transmembrane region" description="Helical" evidence="1">
    <location>
        <begin position="169"/>
        <end position="193"/>
    </location>
</feature>
<gene>
    <name evidence="2" type="ORF">GGR00_005191</name>
</gene>
<keyword evidence="1" id="KW-1133">Transmembrane helix</keyword>
<dbReference type="AlphaFoldDB" id="A0A7X0FCS2"/>
<keyword evidence="1" id="KW-0812">Transmembrane</keyword>
<proteinExistence type="predicted"/>
<evidence type="ECO:0000313" key="2">
    <source>
        <dbReference type="EMBL" id="MBB6357369.1"/>
    </source>
</evidence>
<protein>
    <submittedName>
        <fullName evidence="2">Uncharacterized protein</fullName>
    </submittedName>
</protein>